<gene>
    <name evidence="2" type="ORF">SISNIDRAFT_437093</name>
</gene>
<dbReference type="PRINTS" id="PR00368">
    <property type="entry name" value="FADPNR"/>
</dbReference>
<proteinExistence type="predicted"/>
<keyword evidence="1" id="KW-0560">Oxidoreductase</keyword>
<dbReference type="AlphaFoldDB" id="A0A164YPB0"/>
<dbReference type="PANTHER" id="PTHR43539:SF68">
    <property type="entry name" value="FLAVIN-BINDING MONOOXYGENASE-LIKE PROTEIN (AFU_ORTHOLOGUE AFUA_4G09220)"/>
    <property type="match status" value="1"/>
</dbReference>
<dbReference type="Pfam" id="PF13738">
    <property type="entry name" value="Pyr_redox_3"/>
    <property type="match status" value="1"/>
</dbReference>
<protein>
    <submittedName>
        <fullName evidence="2">FAD/NAD(P)-binding domain-containing protein</fullName>
    </submittedName>
</protein>
<accession>A0A164YPB0</accession>
<dbReference type="Proteomes" id="UP000076722">
    <property type="component" value="Unassembled WGS sequence"/>
</dbReference>
<dbReference type="PRINTS" id="PR00411">
    <property type="entry name" value="PNDRDTASEI"/>
</dbReference>
<dbReference type="STRING" id="1314777.A0A164YPB0"/>
<dbReference type="Gene3D" id="3.50.50.60">
    <property type="entry name" value="FAD/NAD(P)-binding domain"/>
    <property type="match status" value="2"/>
</dbReference>
<dbReference type="GO" id="GO:0050660">
    <property type="term" value="F:flavin adenine dinucleotide binding"/>
    <property type="evidence" value="ECO:0007669"/>
    <property type="project" value="TreeGrafter"/>
</dbReference>
<dbReference type="EMBL" id="KV419397">
    <property type="protein sequence ID" value="KZS97108.1"/>
    <property type="molecule type" value="Genomic_DNA"/>
</dbReference>
<dbReference type="GO" id="GO:0004497">
    <property type="term" value="F:monooxygenase activity"/>
    <property type="evidence" value="ECO:0007669"/>
    <property type="project" value="TreeGrafter"/>
</dbReference>
<organism evidence="2 3">
    <name type="scientific">Sistotremastrum niveocremeum HHB9708</name>
    <dbReference type="NCBI Taxonomy" id="1314777"/>
    <lineage>
        <taxon>Eukaryota</taxon>
        <taxon>Fungi</taxon>
        <taxon>Dikarya</taxon>
        <taxon>Basidiomycota</taxon>
        <taxon>Agaricomycotina</taxon>
        <taxon>Agaricomycetes</taxon>
        <taxon>Sistotremastrales</taxon>
        <taxon>Sistotremastraceae</taxon>
        <taxon>Sertulicium</taxon>
        <taxon>Sertulicium niveocremeum</taxon>
    </lineage>
</organism>
<dbReference type="SUPFAM" id="SSF51905">
    <property type="entry name" value="FAD/NAD(P)-binding domain"/>
    <property type="match status" value="1"/>
</dbReference>
<evidence type="ECO:0000313" key="2">
    <source>
        <dbReference type="EMBL" id="KZS97108.1"/>
    </source>
</evidence>
<sequence>MSSIPTPSTIAHSWLDQLATQLATGSPEAVTSLFQPDGWWRDHLCLSWDFHANEGVEAIKTFLTTQNRITKRVLTGFVVDADSPLGGPTFQDVPGQPGAQSVEATFRFRIRDPAARGRGFVRLLPGSDGEWKAFLFYTALTDLKGYEEPKQRPIGHYDGHTRSWDSVVAQEFAAAESQPSVLVVGAGQAGLMLAARLKALKVNTLLIEKTPRVGDNWRNRYESLTLHTTVTHASYPYQAYPANMPTYIPRTKLANFVESYALLQDLPVWTSAELLSGSTYDTSSGRWTVTILHNGTRVNLRPKHVVLATGPVGVPLIPKIPGQDKFKGTTYHSSAHREPEKWRGKNVVVVGAGVSGNDMALDLTTRGAKVLMIQRSPICAIRQSTLKISMDRAWPEGRPAEESDFLLAATPLNLLFRIAVNHITPSLAEQDKEMLDGLRKAGYLTGWGEEMGYGPIGQLGLISTKLGGFYLDVGNAQRIIDGEVKIKSGVELAEFEESGVRLSDGTFAPADCVVFATGYHPMGYVVRQLFGEEIIKQTSPIWNLDAEGELRGVFRPTGHPGLWFAAGGFDHARYLSQFLALQLLAREVGVYKE</sequence>
<dbReference type="OrthoDB" id="74360at2759"/>
<evidence type="ECO:0000313" key="3">
    <source>
        <dbReference type="Proteomes" id="UP000076722"/>
    </source>
</evidence>
<name>A0A164YPB0_9AGAM</name>
<evidence type="ECO:0000256" key="1">
    <source>
        <dbReference type="ARBA" id="ARBA00023002"/>
    </source>
</evidence>
<keyword evidence="3" id="KW-1185">Reference proteome</keyword>
<dbReference type="PANTHER" id="PTHR43539">
    <property type="entry name" value="FLAVIN-BINDING MONOOXYGENASE-LIKE PROTEIN (AFU_ORTHOLOGUE AFUA_4G09220)"/>
    <property type="match status" value="1"/>
</dbReference>
<reference evidence="2 3" key="1">
    <citation type="journal article" date="2016" name="Mol. Biol. Evol.">
        <title>Comparative Genomics of Early-Diverging Mushroom-Forming Fungi Provides Insights into the Origins of Lignocellulose Decay Capabilities.</title>
        <authorList>
            <person name="Nagy L.G."/>
            <person name="Riley R."/>
            <person name="Tritt A."/>
            <person name="Adam C."/>
            <person name="Daum C."/>
            <person name="Floudas D."/>
            <person name="Sun H."/>
            <person name="Yadav J.S."/>
            <person name="Pangilinan J."/>
            <person name="Larsson K.H."/>
            <person name="Matsuura K."/>
            <person name="Barry K."/>
            <person name="Labutti K."/>
            <person name="Kuo R."/>
            <person name="Ohm R.A."/>
            <person name="Bhattacharya S.S."/>
            <person name="Shirouzu T."/>
            <person name="Yoshinaga Y."/>
            <person name="Martin F.M."/>
            <person name="Grigoriev I.V."/>
            <person name="Hibbett D.S."/>
        </authorList>
    </citation>
    <scope>NUCLEOTIDE SEQUENCE [LARGE SCALE GENOMIC DNA]</scope>
    <source>
        <strain evidence="2 3">HHB9708</strain>
    </source>
</reference>
<dbReference type="InterPro" id="IPR050982">
    <property type="entry name" value="Auxin_biosynth/cation_transpt"/>
</dbReference>
<dbReference type="InterPro" id="IPR036188">
    <property type="entry name" value="FAD/NAD-bd_sf"/>
</dbReference>